<feature type="domain" description="Secretion system C-terminal sorting" evidence="3">
    <location>
        <begin position="214"/>
        <end position="278"/>
    </location>
</feature>
<dbReference type="AlphaFoldDB" id="A0A086AEA9"/>
<dbReference type="eggNOG" id="ENOG5034APD">
    <property type="taxonomic scope" value="Bacteria"/>
</dbReference>
<dbReference type="Gene3D" id="2.60.120.200">
    <property type="match status" value="1"/>
</dbReference>
<dbReference type="InterPro" id="IPR026444">
    <property type="entry name" value="Secre_tail"/>
</dbReference>
<dbReference type="STRING" id="991.IW20_15250"/>
<gene>
    <name evidence="5" type="ORF">B0A62_16680</name>
    <name evidence="4" type="ORF">IW20_15250</name>
</gene>
<feature type="chain" id="PRO_5001802704" evidence="2">
    <location>
        <begin position="20"/>
        <end position="283"/>
    </location>
</feature>
<feature type="signal peptide" evidence="2">
    <location>
        <begin position="1"/>
        <end position="19"/>
    </location>
</feature>
<dbReference type="EMBL" id="JPRM01000024">
    <property type="protein sequence ID" value="KFF15023.1"/>
    <property type="molecule type" value="Genomic_DNA"/>
</dbReference>
<evidence type="ECO:0000256" key="2">
    <source>
        <dbReference type="SAM" id="SignalP"/>
    </source>
</evidence>
<evidence type="ECO:0000313" key="4">
    <source>
        <dbReference type="EMBL" id="KFF15023.1"/>
    </source>
</evidence>
<keyword evidence="1 2" id="KW-0732">Signal</keyword>
<dbReference type="NCBIfam" id="TIGR04183">
    <property type="entry name" value="Por_Secre_tail"/>
    <property type="match status" value="1"/>
</dbReference>
<dbReference type="OrthoDB" id="1273278at2"/>
<comment type="caution">
    <text evidence="4">The sequence shown here is derived from an EMBL/GenBank/DDBJ whole genome shotgun (WGS) entry which is preliminary data.</text>
</comment>
<dbReference type="RefSeq" id="WP_035623849.1">
    <property type="nucleotide sequence ID" value="NZ_JBEWQG010000034.1"/>
</dbReference>
<accession>A0A086AEA9</accession>
<keyword evidence="7" id="KW-1185">Reference proteome</keyword>
<evidence type="ECO:0000313" key="7">
    <source>
        <dbReference type="Proteomes" id="UP000198424"/>
    </source>
</evidence>
<dbReference type="Proteomes" id="UP000198424">
    <property type="component" value="Unassembled WGS sequence"/>
</dbReference>
<reference evidence="4 6" key="1">
    <citation type="submission" date="2014-07" db="EMBL/GenBank/DDBJ databases">
        <title>Genome of Flavobacterium hydatis DSM 2063.</title>
        <authorList>
            <person name="Pipes S.E."/>
            <person name="Stropko S.J."/>
            <person name="Newman J.D."/>
        </authorList>
    </citation>
    <scope>NUCLEOTIDE SEQUENCE [LARGE SCALE GENOMIC DNA]</scope>
    <source>
        <strain evidence="4 6">DSM 2063</strain>
    </source>
</reference>
<sequence length="283" mass="31111">MKKNLLLLLLIMVTGTSFAQYTIWEDDFDDADASDWTLLDKDGNGSNWKAKKNLKWDNALGGVDGTIDVLGTYNIDFVTGGQLETLEDNLAISPAIDVSFYSGKISLVLNAQPSIYDGNQDLFVYGSTSPDPATFTLLSTVTLNRSTVEDPEFKDYKVDISQFVGKPAVYIALGNNPAVGFIGYEIDKISVTAESLLGVDEAELKAQVCKLKQNPVQENLQLELGEEFKNEKTSLKIYNTSGMLVTASPYKEEGIAVDNLSQGVYFLLVTNNNVSKKLKFIKK</sequence>
<dbReference type="EMBL" id="MUGY01000024">
    <property type="protein sequence ID" value="OXA92028.1"/>
    <property type="molecule type" value="Genomic_DNA"/>
</dbReference>
<reference evidence="5 7" key="2">
    <citation type="submission" date="2016-11" db="EMBL/GenBank/DDBJ databases">
        <title>Whole genomes of Flavobacteriaceae.</title>
        <authorList>
            <person name="Stine C."/>
            <person name="Li C."/>
            <person name="Tadesse D."/>
        </authorList>
    </citation>
    <scope>NUCLEOTIDE SEQUENCE [LARGE SCALE GENOMIC DNA]</scope>
    <source>
        <strain evidence="5 7">ATCC 29551</strain>
    </source>
</reference>
<evidence type="ECO:0000313" key="5">
    <source>
        <dbReference type="EMBL" id="OXA92028.1"/>
    </source>
</evidence>
<evidence type="ECO:0000313" key="6">
    <source>
        <dbReference type="Proteomes" id="UP000028712"/>
    </source>
</evidence>
<organism evidence="4 6">
    <name type="scientific">Flavobacterium hydatis</name>
    <name type="common">Cytophaga aquatilis</name>
    <dbReference type="NCBI Taxonomy" id="991"/>
    <lineage>
        <taxon>Bacteria</taxon>
        <taxon>Pseudomonadati</taxon>
        <taxon>Bacteroidota</taxon>
        <taxon>Flavobacteriia</taxon>
        <taxon>Flavobacteriales</taxon>
        <taxon>Flavobacteriaceae</taxon>
        <taxon>Flavobacterium</taxon>
    </lineage>
</organism>
<protein>
    <submittedName>
        <fullName evidence="5">T9SS C-terminal target domain-containing protein</fullName>
    </submittedName>
</protein>
<evidence type="ECO:0000256" key="1">
    <source>
        <dbReference type="ARBA" id="ARBA00022729"/>
    </source>
</evidence>
<proteinExistence type="predicted"/>
<evidence type="ECO:0000259" key="3">
    <source>
        <dbReference type="Pfam" id="PF18962"/>
    </source>
</evidence>
<dbReference type="Pfam" id="PF18962">
    <property type="entry name" value="Por_Secre_tail"/>
    <property type="match status" value="1"/>
</dbReference>
<name>A0A086AEA9_FLAHY</name>
<dbReference type="Proteomes" id="UP000028712">
    <property type="component" value="Unassembled WGS sequence"/>
</dbReference>